<evidence type="ECO:0000313" key="1">
    <source>
        <dbReference type="EMBL" id="SDH84453.1"/>
    </source>
</evidence>
<reference evidence="2" key="1">
    <citation type="submission" date="2016-10" db="EMBL/GenBank/DDBJ databases">
        <authorList>
            <person name="Varghese N."/>
            <person name="Submissions S."/>
        </authorList>
    </citation>
    <scope>NUCLEOTIDE SEQUENCE [LARGE SCALE GENOMIC DNA]</scope>
    <source>
        <strain evidence="2">DSM 17071</strain>
    </source>
</reference>
<evidence type="ECO:0000313" key="2">
    <source>
        <dbReference type="Proteomes" id="UP000198869"/>
    </source>
</evidence>
<name>A0A1G8FQK2_9FLAO</name>
<protein>
    <submittedName>
        <fullName evidence="1">Uncharacterized protein</fullName>
    </submittedName>
</protein>
<organism evidence="1 2">
    <name type="scientific">Chryseobacterium taeanense</name>
    <dbReference type="NCBI Taxonomy" id="311334"/>
    <lineage>
        <taxon>Bacteria</taxon>
        <taxon>Pseudomonadati</taxon>
        <taxon>Bacteroidota</taxon>
        <taxon>Flavobacteriia</taxon>
        <taxon>Flavobacteriales</taxon>
        <taxon>Weeksellaceae</taxon>
        <taxon>Chryseobacterium group</taxon>
        <taxon>Chryseobacterium</taxon>
    </lineage>
</organism>
<dbReference type="EMBL" id="FNDW01000002">
    <property type="protein sequence ID" value="SDH84453.1"/>
    <property type="molecule type" value="Genomic_DNA"/>
</dbReference>
<sequence length="111" mass="13198">MLLFRSSVFVYIFTLFTLFNSKWTKMSIAEVLITRYSTQEGYNIISKAYKNVKAVQVNIKNFSKFFNHADIGETGQRTSRHYFESFIIVKNFFSKTIYCFVKSYLHLLQLF</sequence>
<keyword evidence="2" id="KW-1185">Reference proteome</keyword>
<dbReference type="AlphaFoldDB" id="A0A1G8FQK2"/>
<gene>
    <name evidence="1" type="ORF">SAMN05421846_102238</name>
</gene>
<dbReference type="Proteomes" id="UP000198869">
    <property type="component" value="Unassembled WGS sequence"/>
</dbReference>
<proteinExistence type="predicted"/>
<dbReference type="STRING" id="311334.SAMN05421846_102238"/>
<accession>A0A1G8FQK2</accession>